<dbReference type="AlphaFoldDB" id="A0A917FDW5"/>
<sequence>MTLELERSRKAEIARLKADLNMDPALRTRFSGATLSSAEEAVSFLQSSGYQISASDLTADVPARPVPLDDKALDAVAGGFFGYPAGLIGQLVR</sequence>
<organism evidence="1 2">
    <name type="scientific">Azorhizobium oxalatiphilum</name>
    <dbReference type="NCBI Taxonomy" id="980631"/>
    <lineage>
        <taxon>Bacteria</taxon>
        <taxon>Pseudomonadati</taxon>
        <taxon>Pseudomonadota</taxon>
        <taxon>Alphaproteobacteria</taxon>
        <taxon>Hyphomicrobiales</taxon>
        <taxon>Xanthobacteraceae</taxon>
        <taxon>Azorhizobium</taxon>
    </lineage>
</organism>
<reference evidence="1" key="1">
    <citation type="journal article" date="2014" name="Int. J. Syst. Evol. Microbiol.">
        <title>Complete genome sequence of Corynebacterium casei LMG S-19264T (=DSM 44701T), isolated from a smear-ripened cheese.</title>
        <authorList>
            <consortium name="US DOE Joint Genome Institute (JGI-PGF)"/>
            <person name="Walter F."/>
            <person name="Albersmeier A."/>
            <person name="Kalinowski J."/>
            <person name="Ruckert C."/>
        </authorList>
    </citation>
    <scope>NUCLEOTIDE SEQUENCE</scope>
    <source>
        <strain evidence="1">CCM 7897</strain>
    </source>
</reference>
<name>A0A917FDW5_9HYPH</name>
<evidence type="ECO:0000313" key="1">
    <source>
        <dbReference type="EMBL" id="GGF66099.1"/>
    </source>
</evidence>
<dbReference type="Proteomes" id="UP000606044">
    <property type="component" value="Unassembled WGS sequence"/>
</dbReference>
<accession>A0A917FDW5</accession>
<gene>
    <name evidence="1" type="ORF">GCM10007301_27210</name>
</gene>
<protein>
    <recommendedName>
        <fullName evidence="3">Nif11 domain-containing protein</fullName>
    </recommendedName>
</protein>
<keyword evidence="2" id="KW-1185">Reference proteome</keyword>
<evidence type="ECO:0000313" key="2">
    <source>
        <dbReference type="Proteomes" id="UP000606044"/>
    </source>
</evidence>
<comment type="caution">
    <text evidence="1">The sequence shown here is derived from an EMBL/GenBank/DDBJ whole genome shotgun (WGS) entry which is preliminary data.</text>
</comment>
<evidence type="ECO:0008006" key="3">
    <source>
        <dbReference type="Google" id="ProtNLM"/>
    </source>
</evidence>
<dbReference type="EMBL" id="BMCT01000003">
    <property type="protein sequence ID" value="GGF66099.1"/>
    <property type="molecule type" value="Genomic_DNA"/>
</dbReference>
<reference evidence="1" key="2">
    <citation type="submission" date="2020-09" db="EMBL/GenBank/DDBJ databases">
        <authorList>
            <person name="Sun Q."/>
            <person name="Sedlacek I."/>
        </authorList>
    </citation>
    <scope>NUCLEOTIDE SEQUENCE</scope>
    <source>
        <strain evidence="1">CCM 7897</strain>
    </source>
</reference>
<proteinExistence type="predicted"/>